<organism evidence="2 3">
    <name type="scientific">Exilibacterium tricleocarpae</name>
    <dbReference type="NCBI Taxonomy" id="2591008"/>
    <lineage>
        <taxon>Bacteria</taxon>
        <taxon>Pseudomonadati</taxon>
        <taxon>Pseudomonadota</taxon>
        <taxon>Gammaproteobacteria</taxon>
        <taxon>Cellvibrionales</taxon>
        <taxon>Cellvibrionaceae</taxon>
        <taxon>Exilibacterium</taxon>
    </lineage>
</organism>
<keyword evidence="3" id="KW-1185">Reference proteome</keyword>
<evidence type="ECO:0000256" key="1">
    <source>
        <dbReference type="SAM" id="MobiDB-lite"/>
    </source>
</evidence>
<reference evidence="2 3" key="1">
    <citation type="submission" date="2019-06" db="EMBL/GenBank/DDBJ databases">
        <title>Whole genome sequence for Cellvibrionaceae sp. R142.</title>
        <authorList>
            <person name="Wang G."/>
        </authorList>
    </citation>
    <scope>NUCLEOTIDE SEQUENCE [LARGE SCALE GENOMIC DNA]</scope>
    <source>
        <strain evidence="2 3">R142</strain>
    </source>
</reference>
<dbReference type="Proteomes" id="UP000319732">
    <property type="component" value="Unassembled WGS sequence"/>
</dbReference>
<sequence>MEDEEYYDEPSPEASESVEDLVDRAAETKKKQDIDKLFAGLAASELYLKMAPEDHEKIAVVKVNESLTAFVLYTSQEDERLTTTYGATVWESALEMLLHLEAVGAILIQSSSTDAYVCVTKEKARALLLVSQRKTLSVTY</sequence>
<name>A0A545U3L2_9GAMM</name>
<proteinExistence type="predicted"/>
<evidence type="ECO:0000313" key="3">
    <source>
        <dbReference type="Proteomes" id="UP000319732"/>
    </source>
</evidence>
<protein>
    <recommendedName>
        <fullName evidence="4">SseB family protein</fullName>
    </recommendedName>
</protein>
<feature type="region of interest" description="Disordered" evidence="1">
    <location>
        <begin position="1"/>
        <end position="21"/>
    </location>
</feature>
<dbReference type="EMBL" id="VHSG01000006">
    <property type="protein sequence ID" value="TQV84060.1"/>
    <property type="molecule type" value="Genomic_DNA"/>
</dbReference>
<evidence type="ECO:0000313" key="2">
    <source>
        <dbReference type="EMBL" id="TQV84060.1"/>
    </source>
</evidence>
<comment type="caution">
    <text evidence="2">The sequence shown here is derived from an EMBL/GenBank/DDBJ whole genome shotgun (WGS) entry which is preliminary data.</text>
</comment>
<feature type="compositionally biased region" description="Acidic residues" evidence="1">
    <location>
        <begin position="1"/>
        <end position="20"/>
    </location>
</feature>
<accession>A0A545U3L2</accession>
<dbReference type="OrthoDB" id="9844760at2"/>
<evidence type="ECO:0008006" key="4">
    <source>
        <dbReference type="Google" id="ProtNLM"/>
    </source>
</evidence>
<dbReference type="AlphaFoldDB" id="A0A545U3L2"/>
<dbReference type="RefSeq" id="WP_142903140.1">
    <property type="nucleotide sequence ID" value="NZ_ML660089.1"/>
</dbReference>
<gene>
    <name evidence="2" type="ORF">FKG94_05180</name>
</gene>